<keyword evidence="5 8" id="KW-0812">Transmembrane</keyword>
<evidence type="ECO:0000256" key="4">
    <source>
        <dbReference type="ARBA" id="ARBA00022679"/>
    </source>
</evidence>
<dbReference type="GO" id="GO:0016757">
    <property type="term" value="F:glycosyltransferase activity"/>
    <property type="evidence" value="ECO:0007669"/>
    <property type="project" value="UniProtKB-KW"/>
</dbReference>
<keyword evidence="11" id="KW-1185">Reference proteome</keyword>
<evidence type="ECO:0000256" key="3">
    <source>
        <dbReference type="ARBA" id="ARBA00022676"/>
    </source>
</evidence>
<keyword evidence="7 8" id="KW-0472">Membrane</keyword>
<keyword evidence="3" id="KW-0328">Glycosyltransferase</keyword>
<evidence type="ECO:0000256" key="2">
    <source>
        <dbReference type="ARBA" id="ARBA00006739"/>
    </source>
</evidence>
<keyword evidence="4 10" id="KW-0808">Transferase</keyword>
<comment type="similarity">
    <text evidence="2">Belongs to the glycosyltransferase 2 family.</text>
</comment>
<evidence type="ECO:0000256" key="1">
    <source>
        <dbReference type="ARBA" id="ARBA00004141"/>
    </source>
</evidence>
<name>A0A2T0VFS6_9MICO</name>
<feature type="domain" description="Glycosyltransferase 2-like" evidence="9">
    <location>
        <begin position="39"/>
        <end position="180"/>
    </location>
</feature>
<feature type="transmembrane region" description="Helical" evidence="8">
    <location>
        <begin position="241"/>
        <end position="267"/>
    </location>
</feature>
<comment type="subcellular location">
    <subcellularLocation>
        <location evidence="1">Membrane</location>
        <topology evidence="1">Multi-pass membrane protein</topology>
    </subcellularLocation>
</comment>
<dbReference type="Gene3D" id="3.90.550.10">
    <property type="entry name" value="Spore Coat Polysaccharide Biosynthesis Protein SpsA, Chain A"/>
    <property type="match status" value="1"/>
</dbReference>
<gene>
    <name evidence="10" type="ORF">B0I08_103109</name>
</gene>
<accession>A0A2T0VFS6</accession>
<dbReference type="PANTHER" id="PTHR48090">
    <property type="entry name" value="UNDECAPRENYL-PHOSPHATE 4-DEOXY-4-FORMAMIDO-L-ARABINOSE TRANSFERASE-RELATED"/>
    <property type="match status" value="1"/>
</dbReference>
<evidence type="ECO:0000313" key="11">
    <source>
        <dbReference type="Proteomes" id="UP000237983"/>
    </source>
</evidence>
<dbReference type="GO" id="GO:0005886">
    <property type="term" value="C:plasma membrane"/>
    <property type="evidence" value="ECO:0007669"/>
    <property type="project" value="TreeGrafter"/>
</dbReference>
<comment type="caution">
    <text evidence="10">The sequence shown here is derived from an EMBL/GenBank/DDBJ whole genome shotgun (WGS) entry which is preliminary data.</text>
</comment>
<evidence type="ECO:0000256" key="8">
    <source>
        <dbReference type="SAM" id="Phobius"/>
    </source>
</evidence>
<keyword evidence="6 8" id="KW-1133">Transmembrane helix</keyword>
<sequence length="334" mass="36749">MSPMADNNSQKDRLADVFVSVVAVLDGLPFDNTSFVREVQHLLDGKYTNYELLLVDNGVSADQLVELRAALTSVPCVRILRLSRGFEQDTAIFAGLDSAIGDVVVVFTPGFDRIELIPELVSRVRSGADIVQGISTVSLGGTVIGRLGRKLFYAYNRRSLGVEISPQATYLTGVSRRAVNSLTSTSRNHRYLRHLIQHVGFPIEGFSYEPDMASSRKRTVRAGAREAVEMVSSYSTHPLRIVTAIGVAAGLLNLMYAIYVLIVGAIYSDVAEGWTTTSLQLSAMFFIICIILAVQSEYVGRTLAESRQEPSYFVAEEIESETRLADLERRNVLS</sequence>
<evidence type="ECO:0000313" key="10">
    <source>
        <dbReference type="EMBL" id="PRY68904.1"/>
    </source>
</evidence>
<evidence type="ECO:0000256" key="6">
    <source>
        <dbReference type="ARBA" id="ARBA00022989"/>
    </source>
</evidence>
<feature type="transmembrane region" description="Helical" evidence="8">
    <location>
        <begin position="279"/>
        <end position="299"/>
    </location>
</feature>
<dbReference type="EMBL" id="PVTL01000003">
    <property type="protein sequence ID" value="PRY68904.1"/>
    <property type="molecule type" value="Genomic_DNA"/>
</dbReference>
<dbReference type="SUPFAM" id="SSF53448">
    <property type="entry name" value="Nucleotide-diphospho-sugar transferases"/>
    <property type="match status" value="1"/>
</dbReference>
<dbReference type="PANTHER" id="PTHR48090:SF1">
    <property type="entry name" value="PROPHAGE BACTOPRENOL GLUCOSYL TRANSFERASE HOMOLOG"/>
    <property type="match status" value="1"/>
</dbReference>
<dbReference type="AlphaFoldDB" id="A0A2T0VFS6"/>
<evidence type="ECO:0000256" key="5">
    <source>
        <dbReference type="ARBA" id="ARBA00022692"/>
    </source>
</evidence>
<evidence type="ECO:0000256" key="7">
    <source>
        <dbReference type="ARBA" id="ARBA00023136"/>
    </source>
</evidence>
<dbReference type="InterPro" id="IPR001173">
    <property type="entry name" value="Glyco_trans_2-like"/>
</dbReference>
<protein>
    <submittedName>
        <fullName evidence="10">Glycosyltransferase involved in cell wall biosynthesis</fullName>
    </submittedName>
</protein>
<evidence type="ECO:0000259" key="9">
    <source>
        <dbReference type="Pfam" id="PF00535"/>
    </source>
</evidence>
<dbReference type="InterPro" id="IPR029044">
    <property type="entry name" value="Nucleotide-diphossugar_trans"/>
</dbReference>
<dbReference type="Proteomes" id="UP000237983">
    <property type="component" value="Unassembled WGS sequence"/>
</dbReference>
<dbReference type="InterPro" id="IPR050256">
    <property type="entry name" value="Glycosyltransferase_2"/>
</dbReference>
<proteinExistence type="inferred from homology"/>
<organism evidence="10 11">
    <name type="scientific">Glaciihabitans tibetensis</name>
    <dbReference type="NCBI Taxonomy" id="1266600"/>
    <lineage>
        <taxon>Bacteria</taxon>
        <taxon>Bacillati</taxon>
        <taxon>Actinomycetota</taxon>
        <taxon>Actinomycetes</taxon>
        <taxon>Micrococcales</taxon>
        <taxon>Microbacteriaceae</taxon>
        <taxon>Glaciihabitans</taxon>
    </lineage>
</organism>
<reference evidence="10 11" key="1">
    <citation type="submission" date="2018-03" db="EMBL/GenBank/DDBJ databases">
        <title>Genomic Encyclopedia of Type Strains, Phase III (KMG-III): the genomes of soil and plant-associated and newly described type strains.</title>
        <authorList>
            <person name="Whitman W."/>
        </authorList>
    </citation>
    <scope>NUCLEOTIDE SEQUENCE [LARGE SCALE GENOMIC DNA]</scope>
    <source>
        <strain evidence="10 11">CGMCC 1.12484</strain>
    </source>
</reference>
<dbReference type="Pfam" id="PF00535">
    <property type="entry name" value="Glycos_transf_2"/>
    <property type="match status" value="1"/>
</dbReference>